<dbReference type="InterPro" id="IPR017451">
    <property type="entry name" value="F-box-assoc_interact_dom"/>
</dbReference>
<dbReference type="Proteomes" id="UP000434276">
    <property type="component" value="Unassembled WGS sequence"/>
</dbReference>
<dbReference type="ExpressionAtlas" id="A0A5S9XKC6">
    <property type="expression patterns" value="baseline and differential"/>
</dbReference>
<dbReference type="SUPFAM" id="SSF81383">
    <property type="entry name" value="F-box domain"/>
    <property type="match status" value="1"/>
</dbReference>
<sequence>MVSSSCAPVVKNLRQGKMKTRCINLGYLSSLGLAVRKKQKKERIVVVPELCEELLTEILSRLPSNYALLTTSLSHDDHSVSVIDQDLTMPIMGGYFLNACRGLVCFTIGSRVQICNLNTRQLVDLPIILTPKGGENYKIWYYLGHDPVHDEYKVLSFIWRHNKEWKVRSEHHVLVLGARTSWKKTQCHIHHLPYSQGITINGVLYYGAWTDDKYVNKSQWSDKETFVLPTDFPHDYGFMMGGTGRSGKVWLRMANLSWNQPLHFYSYDLEGNEITRKIQISPSLLGSFKQTDSLLATLWDDTESIMLKNLLPHQPPCQENLWPLVFDLCPCYRLQALLFLGYVMSRKWKQLECFLGSGVLYSSFSILLRTNMGSSLCVAVRKKEKQKQKKTVVFLPEIPEEMLIDILIRLPAKSLMRFKCVSKLWLSLITSRYFTNRFFKPSSPSCLFAYLVDRENQSKYLLLQSSSSSRHDHSDTSVSVIDQHSTIPIMGGYLVNAARGLLCYRTGRRVKVCNPSTRQIVELPIMRSKTNVWNWFGHDPFHDEYKVLSLFWEVTKEQTVVRSEHQVLVLGVGASWRNTKSHHTPHSPFHPYSRGMTIDGVLYYSARTDANRCVLMSFDLSSEEFNLIELPFENWSRTIHMNYQGKVATCQYMRLASDGFVDVCVLEDADKSQWSNKKTFVLPISQMNFVHGDRLVVGASRDSGKVLMRKANLLRNQHARFFLYDLERNEIARRIEIRPSLLGSFNKTNQFLKVCYTFQTK</sequence>
<dbReference type="OrthoDB" id="1108153at2759"/>
<dbReference type="InterPro" id="IPR001810">
    <property type="entry name" value="F-box_dom"/>
</dbReference>
<dbReference type="SMART" id="SM00256">
    <property type="entry name" value="FBOX"/>
    <property type="match status" value="1"/>
</dbReference>
<dbReference type="InterPro" id="IPR013187">
    <property type="entry name" value="F-box-assoc_dom_typ3"/>
</dbReference>
<evidence type="ECO:0000259" key="1">
    <source>
        <dbReference type="PROSITE" id="PS50181"/>
    </source>
</evidence>
<gene>
    <name evidence="2" type="ORF">C24_LOCUS15481</name>
</gene>
<accession>A0A5S9XKC6</accession>
<dbReference type="NCBIfam" id="TIGR01640">
    <property type="entry name" value="F_box_assoc_1"/>
    <property type="match status" value="2"/>
</dbReference>
<evidence type="ECO:0000313" key="3">
    <source>
        <dbReference type="Proteomes" id="UP000434276"/>
    </source>
</evidence>
<proteinExistence type="predicted"/>
<protein>
    <recommendedName>
        <fullName evidence="1">F-box domain-containing protein</fullName>
    </recommendedName>
</protein>
<dbReference type="PANTHER" id="PTHR31111">
    <property type="entry name" value="BNAA05G37150D PROTEIN-RELATED"/>
    <property type="match status" value="1"/>
</dbReference>
<dbReference type="Pfam" id="PF00646">
    <property type="entry name" value="F-box"/>
    <property type="match status" value="1"/>
</dbReference>
<dbReference type="Gene3D" id="1.20.1280.50">
    <property type="match status" value="1"/>
</dbReference>
<dbReference type="CDD" id="cd22157">
    <property type="entry name" value="F-box_AtFBW1-like"/>
    <property type="match status" value="1"/>
</dbReference>
<name>A0A5S9XKC6_ARATH</name>
<dbReference type="AlphaFoldDB" id="A0A5S9XKC6"/>
<feature type="domain" description="F-box" evidence="1">
    <location>
        <begin position="392"/>
        <end position="442"/>
    </location>
</feature>
<dbReference type="PROSITE" id="PS50181">
    <property type="entry name" value="FBOX"/>
    <property type="match status" value="1"/>
</dbReference>
<dbReference type="PANTHER" id="PTHR31111:SF25">
    <property type="entry name" value="F-BOX ASSOCIATED UBIQUITINATION EFFECTOR FAMILY PROTEIN"/>
    <property type="match status" value="1"/>
</dbReference>
<dbReference type="InterPro" id="IPR036047">
    <property type="entry name" value="F-box-like_dom_sf"/>
</dbReference>
<evidence type="ECO:0000313" key="2">
    <source>
        <dbReference type="EMBL" id="CAA0385894.1"/>
    </source>
</evidence>
<reference evidence="2 3" key="1">
    <citation type="submission" date="2019-12" db="EMBL/GenBank/DDBJ databases">
        <authorList>
            <person name="Jiao W.-B."/>
            <person name="Schneeberger K."/>
        </authorList>
    </citation>
    <scope>NUCLEOTIDE SEQUENCE [LARGE SCALE GENOMIC DNA]</scope>
    <source>
        <strain evidence="3">cv. C24</strain>
    </source>
</reference>
<dbReference type="Pfam" id="PF08268">
    <property type="entry name" value="FBA_3"/>
    <property type="match status" value="2"/>
</dbReference>
<organism evidence="2 3">
    <name type="scientific">Arabidopsis thaliana</name>
    <name type="common">Mouse-ear cress</name>
    <dbReference type="NCBI Taxonomy" id="3702"/>
    <lineage>
        <taxon>Eukaryota</taxon>
        <taxon>Viridiplantae</taxon>
        <taxon>Streptophyta</taxon>
        <taxon>Embryophyta</taxon>
        <taxon>Tracheophyta</taxon>
        <taxon>Spermatophyta</taxon>
        <taxon>Magnoliopsida</taxon>
        <taxon>eudicotyledons</taxon>
        <taxon>Gunneridae</taxon>
        <taxon>Pentapetalae</taxon>
        <taxon>rosids</taxon>
        <taxon>malvids</taxon>
        <taxon>Brassicales</taxon>
        <taxon>Brassicaceae</taxon>
        <taxon>Camelineae</taxon>
        <taxon>Arabidopsis</taxon>
    </lineage>
</organism>
<dbReference type="EMBL" id="CACSHJ010000089">
    <property type="protein sequence ID" value="CAA0385894.1"/>
    <property type="molecule type" value="Genomic_DNA"/>
</dbReference>